<dbReference type="InterPro" id="IPR043741">
    <property type="entry name" value="DUF5686"/>
</dbReference>
<dbReference type="EMBL" id="CP058595">
    <property type="protein sequence ID" value="QLG43831.1"/>
    <property type="molecule type" value="Genomic_DNA"/>
</dbReference>
<sequence length="823" mass="94177">MDKTKYLFAFLSLFSFQLVKAQIQGEVTDVNGKPLSFVNIYLEGSTTGTTSNDDGFYKLNVDEVGTFTIVFKYLGYTTQKKTLDIKAFPTLLNIVLEEETVTLDAVDVNASENPANSIIRNAIAKRKQYLKKIEAYTADFYSKGLIKIKEAPEKILGQDLGDFGGGLDSTRSGIIYLSETISKIAKNKKEYKETIVASKVSGDDNGFSFNNASDVDFSYYKNTIALGNQLISPIADNAFSYYRYKLLGTFYDDNKNLINQIQVIPKRAKDKVFTGTIYIVEDQWAIYATDLSVTGEQAQLLAVDSLFIKQSFNYSTTDSIWVKVLQSIDFQYGFFGIKGDGRFTAGYKNYSFEPNFDKKTFGNAVVSFEKEANKKDSVFWNGVRPVPLTLEENIDYTVKDSVQVIRKSQKYLDSVDRKENKFKLSSLLFGYTYSNTFKKRFYTLESPLGKTWFNTVQGWHSGIGLDYLTYDEEKGTRFNINGSFDYGFSDHVFRPLGEISYRFNNFSRPYLQVRGGNELLQFNNNNPITTFGNTIASLFFENNFAKFYSKTFASIFYSEEITNGIYLFSDIAYEDRKPVFNTTDYVIFGDNDDPYLSNNPLDPLDFTNAAIDEHTIFKFNLNARIRFGQKYLDYPDGKFNLFSNKYPVLFLGYEKGFAANNPAYNYDQLKIRVTQNLTFADKGEFSYNLRAGTFLNADDISFVDYQHFNGNGTRITWGDRYMNSFLLLPYYNFSTNKNYIEAHTEYNFKGFIMGKIPLLNKLNSNLLLTGKLLSTSNNQPYSEFGIGLGNLGWKKFRFFRIGYAQNHFNGEVFKSYNLGLQFN</sequence>
<proteinExistence type="predicted"/>
<dbReference type="GO" id="GO:0004180">
    <property type="term" value="F:carboxypeptidase activity"/>
    <property type="evidence" value="ECO:0007669"/>
    <property type="project" value="UniProtKB-KW"/>
</dbReference>
<dbReference type="Pfam" id="PF18939">
    <property type="entry name" value="DUF5686"/>
    <property type="match status" value="1"/>
</dbReference>
<protein>
    <submittedName>
        <fullName evidence="2">Carboxypeptidase-like regulatory domain-containing protein</fullName>
    </submittedName>
</protein>
<keyword evidence="1" id="KW-0732">Signal</keyword>
<evidence type="ECO:0000256" key="1">
    <source>
        <dbReference type="SAM" id="SignalP"/>
    </source>
</evidence>
<keyword evidence="2" id="KW-0645">Protease</keyword>
<dbReference type="KEGG" id="cagg:HYG79_00180"/>
<evidence type="ECO:0000313" key="2">
    <source>
        <dbReference type="EMBL" id="QLG43831.1"/>
    </source>
</evidence>
<dbReference type="Proteomes" id="UP000509302">
    <property type="component" value="Chromosome"/>
</dbReference>
<reference evidence="2 3" key="1">
    <citation type="journal article" date="2006" name="Int. J. Syst. Evol. Microbiol.">
        <title>Costertonia aggregata gen. nov., sp. nov., a mesophilic marine bacterium of the family Flavobacteriaceae, isolated from a mature biofilm.</title>
        <authorList>
            <person name="Kwon K.K."/>
            <person name="Lee Y.K."/>
            <person name="Lee H.K."/>
        </authorList>
    </citation>
    <scope>NUCLEOTIDE SEQUENCE [LARGE SCALE GENOMIC DNA]</scope>
    <source>
        <strain evidence="2 3">KCCM 42265</strain>
    </source>
</reference>
<keyword evidence="3" id="KW-1185">Reference proteome</keyword>
<organism evidence="2 3">
    <name type="scientific">Costertonia aggregata</name>
    <dbReference type="NCBI Taxonomy" id="343403"/>
    <lineage>
        <taxon>Bacteria</taxon>
        <taxon>Pseudomonadati</taxon>
        <taxon>Bacteroidota</taxon>
        <taxon>Flavobacteriia</taxon>
        <taxon>Flavobacteriales</taxon>
        <taxon>Flavobacteriaceae</taxon>
        <taxon>Costertonia</taxon>
    </lineage>
</organism>
<dbReference type="RefSeq" id="WP_179240168.1">
    <property type="nucleotide sequence ID" value="NZ_CP058595.1"/>
</dbReference>
<name>A0A7H9AJP2_9FLAO</name>
<keyword evidence="2" id="KW-0378">Hydrolase</keyword>
<dbReference type="Pfam" id="PF13715">
    <property type="entry name" value="CarbopepD_reg_2"/>
    <property type="match status" value="1"/>
</dbReference>
<dbReference type="AlphaFoldDB" id="A0A7H9AJP2"/>
<dbReference type="Gene3D" id="2.60.40.1120">
    <property type="entry name" value="Carboxypeptidase-like, regulatory domain"/>
    <property type="match status" value="1"/>
</dbReference>
<accession>A0A7H9AJP2</accession>
<feature type="chain" id="PRO_5028979222" evidence="1">
    <location>
        <begin position="22"/>
        <end position="823"/>
    </location>
</feature>
<dbReference type="InterPro" id="IPR008969">
    <property type="entry name" value="CarboxyPept-like_regulatory"/>
</dbReference>
<keyword evidence="2" id="KW-0121">Carboxypeptidase</keyword>
<gene>
    <name evidence="2" type="ORF">HYG79_00180</name>
</gene>
<evidence type="ECO:0000313" key="3">
    <source>
        <dbReference type="Proteomes" id="UP000509302"/>
    </source>
</evidence>
<dbReference type="SUPFAM" id="SSF49464">
    <property type="entry name" value="Carboxypeptidase regulatory domain-like"/>
    <property type="match status" value="1"/>
</dbReference>
<feature type="signal peptide" evidence="1">
    <location>
        <begin position="1"/>
        <end position="21"/>
    </location>
</feature>